<keyword evidence="3" id="KW-1185">Reference proteome</keyword>
<feature type="compositionally biased region" description="Acidic residues" evidence="1">
    <location>
        <begin position="57"/>
        <end position="107"/>
    </location>
</feature>
<accession>A0A7J0F8V9</accession>
<evidence type="ECO:0000313" key="2">
    <source>
        <dbReference type="EMBL" id="GFY95043.1"/>
    </source>
</evidence>
<sequence>MYNFNVYNQAEDETDADHEVEESEDDSGKRRSPEDKSQNESHSDAESRMENEVLKPEDEEEDQAYVQSDDDEEDEIDDLEDDEESVNDSEDETDADHEVEESEDYSDNEIKESLQLLNSGNSGSEERKKAWLDLHEKNFGVNEGRGKVISEFDWPCRYLNEGEIADLVPLLCREAADNEDLGVKTEAILCLSEIALHKYDLLLTQKRVIAHLLATSWDKKEVFEVISQLFEQSPLDEDFFRIVTEFKIENFLPSYITTLALLDERMNQETVLKWLQIFASIVRSQFQREWVALEKGRYGWYYAVLLKNFLLGSLGNVQAQITSSQVIAETCILMFSRQEWDLVYYLKTTFEKDNTRSRQILMRKLAKNLNSMEENFKEQALRLIMLRLVEIDRADPMHNPLIVAEMQQLLDALNRKTPWKLLARSQHEAKSLVI</sequence>
<evidence type="ECO:0008006" key="4">
    <source>
        <dbReference type="Google" id="ProtNLM"/>
    </source>
</evidence>
<dbReference type="AlphaFoldDB" id="A0A7J0F8V9"/>
<reference evidence="2 3" key="1">
    <citation type="submission" date="2019-07" db="EMBL/GenBank/DDBJ databases">
        <title>De Novo Assembly of kiwifruit Actinidia rufa.</title>
        <authorList>
            <person name="Sugita-Konishi S."/>
            <person name="Sato K."/>
            <person name="Mori E."/>
            <person name="Abe Y."/>
            <person name="Kisaki G."/>
            <person name="Hamano K."/>
            <person name="Suezawa K."/>
            <person name="Otani M."/>
            <person name="Fukuda T."/>
            <person name="Manabe T."/>
            <person name="Gomi K."/>
            <person name="Tabuchi M."/>
            <person name="Akimitsu K."/>
            <person name="Kataoka I."/>
        </authorList>
    </citation>
    <scope>NUCLEOTIDE SEQUENCE [LARGE SCALE GENOMIC DNA]</scope>
    <source>
        <strain evidence="3">cv. Fuchu</strain>
    </source>
</reference>
<organism evidence="2 3">
    <name type="scientific">Actinidia rufa</name>
    <dbReference type="NCBI Taxonomy" id="165716"/>
    <lineage>
        <taxon>Eukaryota</taxon>
        <taxon>Viridiplantae</taxon>
        <taxon>Streptophyta</taxon>
        <taxon>Embryophyta</taxon>
        <taxon>Tracheophyta</taxon>
        <taxon>Spermatophyta</taxon>
        <taxon>Magnoliopsida</taxon>
        <taxon>eudicotyledons</taxon>
        <taxon>Gunneridae</taxon>
        <taxon>Pentapetalae</taxon>
        <taxon>asterids</taxon>
        <taxon>Ericales</taxon>
        <taxon>Actinidiaceae</taxon>
        <taxon>Actinidia</taxon>
    </lineage>
</organism>
<feature type="compositionally biased region" description="Acidic residues" evidence="1">
    <location>
        <begin position="10"/>
        <end position="25"/>
    </location>
</feature>
<evidence type="ECO:0000256" key="1">
    <source>
        <dbReference type="SAM" id="MobiDB-lite"/>
    </source>
</evidence>
<evidence type="ECO:0000313" key="3">
    <source>
        <dbReference type="Proteomes" id="UP000585474"/>
    </source>
</evidence>
<gene>
    <name evidence="2" type="ORF">Acr_10g0004280</name>
</gene>
<dbReference type="Proteomes" id="UP000585474">
    <property type="component" value="Unassembled WGS sequence"/>
</dbReference>
<proteinExistence type="predicted"/>
<feature type="compositionally biased region" description="Basic and acidic residues" evidence="1">
    <location>
        <begin position="26"/>
        <end position="56"/>
    </location>
</feature>
<comment type="caution">
    <text evidence="2">The sequence shown here is derived from an EMBL/GenBank/DDBJ whole genome shotgun (WGS) entry which is preliminary data.</text>
</comment>
<dbReference type="EMBL" id="BJWL01000010">
    <property type="protein sequence ID" value="GFY95043.1"/>
    <property type="molecule type" value="Genomic_DNA"/>
</dbReference>
<feature type="region of interest" description="Disordered" evidence="1">
    <location>
        <begin position="1"/>
        <end position="109"/>
    </location>
</feature>
<protein>
    <recommendedName>
        <fullName evidence="4">ARM repeat superfamily protein</fullName>
    </recommendedName>
</protein>
<name>A0A7J0F8V9_9ERIC</name>